<reference evidence="2" key="1">
    <citation type="journal article" date="2022" name="Mol. Ecol. Resour.">
        <title>The genomes of chicory, endive, great burdock and yacon provide insights into Asteraceae palaeo-polyploidization history and plant inulin production.</title>
        <authorList>
            <person name="Fan W."/>
            <person name="Wang S."/>
            <person name="Wang H."/>
            <person name="Wang A."/>
            <person name="Jiang F."/>
            <person name="Liu H."/>
            <person name="Zhao H."/>
            <person name="Xu D."/>
            <person name="Zhang Y."/>
        </authorList>
    </citation>
    <scope>NUCLEOTIDE SEQUENCE [LARGE SCALE GENOMIC DNA]</scope>
    <source>
        <strain evidence="2">cv. Yunnan</strain>
    </source>
</reference>
<dbReference type="Proteomes" id="UP001056120">
    <property type="component" value="Linkage Group LG14"/>
</dbReference>
<evidence type="ECO:0000313" key="2">
    <source>
        <dbReference type="Proteomes" id="UP001056120"/>
    </source>
</evidence>
<dbReference type="EMBL" id="CM042031">
    <property type="protein sequence ID" value="KAI3784594.1"/>
    <property type="molecule type" value="Genomic_DNA"/>
</dbReference>
<reference evidence="1 2" key="2">
    <citation type="journal article" date="2022" name="Mol. Ecol. Resour.">
        <title>The genomes of chicory, endive, great burdock and yacon provide insights into Asteraceae paleo-polyploidization history and plant inulin production.</title>
        <authorList>
            <person name="Fan W."/>
            <person name="Wang S."/>
            <person name="Wang H."/>
            <person name="Wang A."/>
            <person name="Jiang F."/>
            <person name="Liu H."/>
            <person name="Zhao H."/>
            <person name="Xu D."/>
            <person name="Zhang Y."/>
        </authorList>
    </citation>
    <scope>NUCLEOTIDE SEQUENCE [LARGE SCALE GENOMIC DNA]</scope>
    <source>
        <strain evidence="2">cv. Yunnan</strain>
        <tissue evidence="1">Leaves</tissue>
    </source>
</reference>
<protein>
    <submittedName>
        <fullName evidence="1">Uncharacterized protein</fullName>
    </submittedName>
</protein>
<sequence length="290" mass="31832">METPLSSRRITRSQAVEDCNSNNNKNTIPMSSRVENEGFNKGVLKSRHQEREKPALIDITNGSPIVGLAMGSLKTPSSRCSKKRMMVSNTTTPGSGETLLRGQVKTLLQKVEEEAVISRICFDDNSLIHKCFMNSPIAVLAPTPANTPQVYSFSTSNNNGLESFTVSPVAENFNFTQLLNEVIAESSQEDKGEGDEKDVITRSLFMDFSDKSHGYESSDGNSLLTCQDSDSSLWSVQVNASTSEVDELCEDMSKISVNKADKFTGKHMRFVYDSDGEPEEELLSSSKGSI</sequence>
<evidence type="ECO:0000313" key="1">
    <source>
        <dbReference type="EMBL" id="KAI3784594.1"/>
    </source>
</evidence>
<name>A0ACB9GMB7_9ASTR</name>
<proteinExistence type="predicted"/>
<comment type="caution">
    <text evidence="1">The sequence shown here is derived from an EMBL/GenBank/DDBJ whole genome shotgun (WGS) entry which is preliminary data.</text>
</comment>
<keyword evidence="2" id="KW-1185">Reference proteome</keyword>
<organism evidence="1 2">
    <name type="scientific">Smallanthus sonchifolius</name>
    <dbReference type="NCBI Taxonomy" id="185202"/>
    <lineage>
        <taxon>Eukaryota</taxon>
        <taxon>Viridiplantae</taxon>
        <taxon>Streptophyta</taxon>
        <taxon>Embryophyta</taxon>
        <taxon>Tracheophyta</taxon>
        <taxon>Spermatophyta</taxon>
        <taxon>Magnoliopsida</taxon>
        <taxon>eudicotyledons</taxon>
        <taxon>Gunneridae</taxon>
        <taxon>Pentapetalae</taxon>
        <taxon>asterids</taxon>
        <taxon>campanulids</taxon>
        <taxon>Asterales</taxon>
        <taxon>Asteraceae</taxon>
        <taxon>Asteroideae</taxon>
        <taxon>Heliantheae alliance</taxon>
        <taxon>Millerieae</taxon>
        <taxon>Smallanthus</taxon>
    </lineage>
</organism>
<gene>
    <name evidence="1" type="ORF">L1987_43696</name>
</gene>
<accession>A0ACB9GMB7</accession>